<dbReference type="PANTHER" id="PTHR13604:SF0">
    <property type="entry name" value="ABASIC SITE PROCESSING PROTEIN HMCES"/>
    <property type="match status" value="1"/>
</dbReference>
<dbReference type="GO" id="GO:0003697">
    <property type="term" value="F:single-stranded DNA binding"/>
    <property type="evidence" value="ECO:0007669"/>
    <property type="project" value="InterPro"/>
</dbReference>
<evidence type="ECO:0000256" key="1">
    <source>
        <dbReference type="ARBA" id="ARBA00008136"/>
    </source>
</evidence>
<dbReference type="EMBL" id="NOXT01000091">
    <property type="protein sequence ID" value="OYQ31135.1"/>
    <property type="molecule type" value="Genomic_DNA"/>
</dbReference>
<dbReference type="AlphaFoldDB" id="A0A255YR83"/>
<name>A0A255YR83_9SPHN</name>
<evidence type="ECO:0000256" key="8">
    <source>
        <dbReference type="RuleBase" id="RU364100"/>
    </source>
</evidence>
<dbReference type="GO" id="GO:0016829">
    <property type="term" value="F:lyase activity"/>
    <property type="evidence" value="ECO:0007669"/>
    <property type="project" value="UniProtKB-KW"/>
</dbReference>
<dbReference type="Proteomes" id="UP000216991">
    <property type="component" value="Unassembled WGS sequence"/>
</dbReference>
<dbReference type="InterPro" id="IPR036590">
    <property type="entry name" value="SRAP-like"/>
</dbReference>
<keyword evidence="6" id="KW-0238">DNA-binding</keyword>
<dbReference type="PANTHER" id="PTHR13604">
    <property type="entry name" value="DC12-RELATED"/>
    <property type="match status" value="1"/>
</dbReference>
<dbReference type="OrthoDB" id="9782620at2"/>
<proteinExistence type="inferred from homology"/>
<keyword evidence="10" id="KW-1185">Reference proteome</keyword>
<dbReference type="GO" id="GO:0006508">
    <property type="term" value="P:proteolysis"/>
    <property type="evidence" value="ECO:0007669"/>
    <property type="project" value="UniProtKB-KW"/>
</dbReference>
<evidence type="ECO:0000256" key="7">
    <source>
        <dbReference type="ARBA" id="ARBA00023239"/>
    </source>
</evidence>
<dbReference type="GO" id="GO:0008233">
    <property type="term" value="F:peptidase activity"/>
    <property type="evidence" value="ECO:0007669"/>
    <property type="project" value="UniProtKB-KW"/>
</dbReference>
<evidence type="ECO:0000256" key="2">
    <source>
        <dbReference type="ARBA" id="ARBA00022670"/>
    </source>
</evidence>
<reference evidence="9 10" key="1">
    <citation type="submission" date="2017-07" db="EMBL/GenBank/DDBJ databases">
        <title>Sandarakinorhabdus cyanobacteriorum sp. nov., a novel bacterium isolated from cyanobacterial aggregates in a eutrophic lake.</title>
        <authorList>
            <person name="Cai H."/>
        </authorList>
    </citation>
    <scope>NUCLEOTIDE SEQUENCE [LARGE SCALE GENOMIC DNA]</scope>
    <source>
        <strain evidence="9 10">TH057</strain>
    </source>
</reference>
<dbReference type="RefSeq" id="WP_094473089.1">
    <property type="nucleotide sequence ID" value="NZ_NOXT01000091.1"/>
</dbReference>
<dbReference type="GO" id="GO:0106300">
    <property type="term" value="P:protein-DNA covalent cross-linking repair"/>
    <property type="evidence" value="ECO:0007669"/>
    <property type="project" value="InterPro"/>
</dbReference>
<comment type="similarity">
    <text evidence="1 8">Belongs to the SOS response-associated peptidase family.</text>
</comment>
<protein>
    <recommendedName>
        <fullName evidence="8">Abasic site processing protein</fullName>
        <ecNumber evidence="8">3.4.-.-</ecNumber>
    </recommendedName>
</protein>
<sequence length="215" mass="23634">MCNLYALTKGQQALRDLAQALELGSVRDQLGNLPPLDAIYPDSEAPIIGLRRGDGAGPTLSLARWGMPSPAFALEGKAVDRGITNIRNTASPHWRRWLGAAYRCLVPFTAFAEHVRTEAGVQPLWFNLRADEPLACFAGIASRWTGVRKRAEGEVTLTLFGFLTCEPNADVGPHHPKAMPVILTQPDEMRLWLTADWKEAKMLQRPLADGALQLV</sequence>
<comment type="caution">
    <text evidence="9">The sequence shown here is derived from an EMBL/GenBank/DDBJ whole genome shotgun (WGS) entry which is preliminary data.</text>
</comment>
<evidence type="ECO:0000313" key="10">
    <source>
        <dbReference type="Proteomes" id="UP000216991"/>
    </source>
</evidence>
<dbReference type="SUPFAM" id="SSF143081">
    <property type="entry name" value="BB1717-like"/>
    <property type="match status" value="1"/>
</dbReference>
<dbReference type="Gene3D" id="3.90.1680.20">
    <property type="match status" value="2"/>
</dbReference>
<evidence type="ECO:0000256" key="5">
    <source>
        <dbReference type="ARBA" id="ARBA00023124"/>
    </source>
</evidence>
<keyword evidence="5" id="KW-0190">Covalent protein-DNA linkage</keyword>
<accession>A0A255YR83</accession>
<evidence type="ECO:0000256" key="6">
    <source>
        <dbReference type="ARBA" id="ARBA00023125"/>
    </source>
</evidence>
<evidence type="ECO:0000313" key="9">
    <source>
        <dbReference type="EMBL" id="OYQ31135.1"/>
    </source>
</evidence>
<keyword evidence="3" id="KW-0227">DNA damage</keyword>
<dbReference type="EC" id="3.4.-.-" evidence="8"/>
<dbReference type="Pfam" id="PF02586">
    <property type="entry name" value="SRAP"/>
    <property type="match status" value="1"/>
</dbReference>
<evidence type="ECO:0000256" key="4">
    <source>
        <dbReference type="ARBA" id="ARBA00022801"/>
    </source>
</evidence>
<gene>
    <name evidence="9" type="ORF">CHU93_05210</name>
</gene>
<keyword evidence="4 8" id="KW-0378">Hydrolase</keyword>
<evidence type="ECO:0000256" key="3">
    <source>
        <dbReference type="ARBA" id="ARBA00022763"/>
    </source>
</evidence>
<organism evidence="9 10">
    <name type="scientific">Sandarakinorhabdus cyanobacteriorum</name>
    <dbReference type="NCBI Taxonomy" id="1981098"/>
    <lineage>
        <taxon>Bacteria</taxon>
        <taxon>Pseudomonadati</taxon>
        <taxon>Pseudomonadota</taxon>
        <taxon>Alphaproteobacteria</taxon>
        <taxon>Sphingomonadales</taxon>
        <taxon>Sphingosinicellaceae</taxon>
        <taxon>Sandarakinorhabdus</taxon>
    </lineage>
</organism>
<dbReference type="InterPro" id="IPR003738">
    <property type="entry name" value="SRAP"/>
</dbReference>
<keyword evidence="2 8" id="KW-0645">Protease</keyword>
<keyword evidence="7" id="KW-0456">Lyase</keyword>